<dbReference type="SUPFAM" id="SSF54593">
    <property type="entry name" value="Glyoxalase/Bleomycin resistance protein/Dihydroxybiphenyl dioxygenase"/>
    <property type="match status" value="1"/>
</dbReference>
<dbReference type="RefSeq" id="WP_148971899.1">
    <property type="nucleotide sequence ID" value="NZ_CP043316.1"/>
</dbReference>
<dbReference type="OrthoDB" id="9806945at2"/>
<gene>
    <name evidence="2" type="ORF">FZC34_02595</name>
</gene>
<proteinExistence type="predicted"/>
<dbReference type="InterPro" id="IPR029068">
    <property type="entry name" value="Glyas_Bleomycin-R_OHBP_Dase"/>
</dbReference>
<dbReference type="Gene3D" id="3.30.720.120">
    <property type="match status" value="1"/>
</dbReference>
<evidence type="ECO:0000313" key="3">
    <source>
        <dbReference type="Proteomes" id="UP000325004"/>
    </source>
</evidence>
<evidence type="ECO:0000313" key="2">
    <source>
        <dbReference type="EMBL" id="QEK38778.1"/>
    </source>
</evidence>
<feature type="domain" description="VOC" evidence="1">
    <location>
        <begin position="4"/>
        <end position="120"/>
    </location>
</feature>
<reference evidence="2 3" key="1">
    <citation type="submission" date="2019-08" db="EMBL/GenBank/DDBJ databases">
        <title>Highly reduced genomes of protist endosymbionts show evolutionary convergence.</title>
        <authorList>
            <person name="George E."/>
            <person name="Husnik F."/>
            <person name="Tashyreva D."/>
            <person name="Prokopchuk G."/>
            <person name="Horak A."/>
            <person name="Kwong W.K."/>
            <person name="Lukes J."/>
            <person name="Keeling P.J."/>
        </authorList>
    </citation>
    <scope>NUCLEOTIDE SEQUENCE [LARGE SCALE GENOMIC DNA]</scope>
    <source>
        <strain evidence="2">1604LC</strain>
    </source>
</reference>
<keyword evidence="3" id="KW-1185">Reference proteome</keyword>
<protein>
    <submittedName>
        <fullName evidence="2">Glyoxalase</fullName>
    </submittedName>
</protein>
<dbReference type="InterPro" id="IPR004360">
    <property type="entry name" value="Glyas_Fos-R_dOase_dom"/>
</dbReference>
<dbReference type="KEGG" id="cpri:FZC34_02595"/>
<sequence>MTIRPNLQIIYVSNMESSTAFYEKLFDAKPVFANPGYVEFAAGADSSFAICEGTRTPDTSIVRFSEIGIHVKSTEDVDVFFDKWQNELDVKVVQKPTDECYGRTFAVSDPDGHIIRAYSMFSNWTHYEPK</sequence>
<dbReference type="Gene3D" id="3.30.720.110">
    <property type="match status" value="1"/>
</dbReference>
<dbReference type="Proteomes" id="UP000325004">
    <property type="component" value="Chromosome"/>
</dbReference>
<dbReference type="InterPro" id="IPR037523">
    <property type="entry name" value="VOC_core"/>
</dbReference>
<name>A0A5C0UFE1_9PROT</name>
<evidence type="ECO:0000259" key="1">
    <source>
        <dbReference type="PROSITE" id="PS51819"/>
    </source>
</evidence>
<dbReference type="InterPro" id="IPR026275">
    <property type="entry name" value="Glyoxalase/dOase/EhpR"/>
</dbReference>
<organism evidence="2 3">
    <name type="scientific">Candidatus Cytomitobacter primus</name>
    <dbReference type="NCBI Taxonomy" id="2066024"/>
    <lineage>
        <taxon>Bacteria</taxon>
        <taxon>Pseudomonadati</taxon>
        <taxon>Pseudomonadota</taxon>
        <taxon>Alphaproteobacteria</taxon>
        <taxon>Holosporales</taxon>
        <taxon>Holosporaceae</taxon>
        <taxon>Candidatus Cytomitobacter</taxon>
    </lineage>
</organism>
<dbReference type="EMBL" id="CP043316">
    <property type="protein sequence ID" value="QEK38778.1"/>
    <property type="molecule type" value="Genomic_DNA"/>
</dbReference>
<dbReference type="PIRSF" id="PIRSF039020">
    <property type="entry name" value="EhpR"/>
    <property type="match status" value="1"/>
</dbReference>
<accession>A0A5C0UFE1</accession>
<dbReference type="AlphaFoldDB" id="A0A5C0UFE1"/>
<dbReference type="PROSITE" id="PS51819">
    <property type="entry name" value="VOC"/>
    <property type="match status" value="1"/>
</dbReference>
<dbReference type="Pfam" id="PF00903">
    <property type="entry name" value="Glyoxalase"/>
    <property type="match status" value="1"/>
</dbReference>